<dbReference type="Pfam" id="PF13563">
    <property type="entry name" value="2_5_RNA_ligase2"/>
    <property type="match status" value="1"/>
</dbReference>
<evidence type="ECO:0000256" key="1">
    <source>
        <dbReference type="ARBA" id="ARBA00022801"/>
    </source>
</evidence>
<protein>
    <submittedName>
        <fullName evidence="2">RNA 2',3'-cyclic phosphodiesterase</fullName>
    </submittedName>
</protein>
<keyword evidence="3" id="KW-1185">Reference proteome</keyword>
<dbReference type="RefSeq" id="WP_215761030.1">
    <property type="nucleotide sequence ID" value="NZ_JAHKBE010000144.1"/>
</dbReference>
<dbReference type="SUPFAM" id="SSF55144">
    <property type="entry name" value="LigT-like"/>
    <property type="match status" value="1"/>
</dbReference>
<organism evidence="2 3">
    <name type="scientific">Hallella faecis</name>
    <dbReference type="NCBI Taxonomy" id="2841596"/>
    <lineage>
        <taxon>Bacteria</taxon>
        <taxon>Pseudomonadati</taxon>
        <taxon>Bacteroidota</taxon>
        <taxon>Bacteroidia</taxon>
        <taxon>Bacteroidales</taxon>
        <taxon>Prevotellaceae</taxon>
        <taxon>Hallella</taxon>
    </lineage>
</organism>
<dbReference type="InterPro" id="IPR004175">
    <property type="entry name" value="RNA_CPDase"/>
</dbReference>
<dbReference type="Gene3D" id="3.90.1140.10">
    <property type="entry name" value="Cyclic phosphodiesterase"/>
    <property type="match status" value="1"/>
</dbReference>
<gene>
    <name evidence="2" type="primary">thpR</name>
    <name evidence="2" type="ORF">AAAT34_12860</name>
</gene>
<evidence type="ECO:0000313" key="3">
    <source>
        <dbReference type="Proteomes" id="UP001487296"/>
    </source>
</evidence>
<sequence>MARIFIALRFGDEVKKALVALQNALRAQGVEGNYCAWGNLHMTLAFIGERYDLPTIRQAVNEVRFEPFTMTLGPLGTFPTKAGVVWCGVSDGEAVTALANQLRERLTAHGVAYSATPFLPHISLVLRPSHIVTHLPAPQVAIPVERISVMKSERIDGQLVYSEI</sequence>
<evidence type="ECO:0000313" key="2">
    <source>
        <dbReference type="EMBL" id="MEQ2487922.1"/>
    </source>
</evidence>
<keyword evidence="1" id="KW-0378">Hydrolase</keyword>
<dbReference type="NCBIfam" id="TIGR02258">
    <property type="entry name" value="2_5_ligase"/>
    <property type="match status" value="1"/>
</dbReference>
<dbReference type="InterPro" id="IPR009097">
    <property type="entry name" value="Cyclic_Pdiesterase"/>
</dbReference>
<dbReference type="EMBL" id="JBBNFP010000140">
    <property type="protein sequence ID" value="MEQ2487922.1"/>
    <property type="molecule type" value="Genomic_DNA"/>
</dbReference>
<proteinExistence type="predicted"/>
<dbReference type="PANTHER" id="PTHR35561">
    <property type="entry name" value="RNA 2',3'-CYCLIC PHOSPHODIESTERASE"/>
    <property type="match status" value="1"/>
</dbReference>
<name>A0ABV1FU63_9BACT</name>
<comment type="caution">
    <text evidence="2">The sequence shown here is derived from an EMBL/GenBank/DDBJ whole genome shotgun (WGS) entry which is preliminary data.</text>
</comment>
<reference evidence="2 3" key="1">
    <citation type="submission" date="2024-04" db="EMBL/GenBank/DDBJ databases">
        <title>Human intestinal bacterial collection.</title>
        <authorList>
            <person name="Pauvert C."/>
            <person name="Hitch T.C.A."/>
            <person name="Clavel T."/>
        </authorList>
    </citation>
    <scope>NUCLEOTIDE SEQUENCE [LARGE SCALE GENOMIC DNA]</scope>
    <source>
        <strain evidence="2 3">CLA-AA-H145</strain>
    </source>
</reference>
<dbReference type="Proteomes" id="UP001487296">
    <property type="component" value="Unassembled WGS sequence"/>
</dbReference>
<accession>A0ABV1FU63</accession>
<dbReference type="PANTHER" id="PTHR35561:SF1">
    <property type="entry name" value="RNA 2',3'-CYCLIC PHOSPHODIESTERASE"/>
    <property type="match status" value="1"/>
</dbReference>